<dbReference type="EMBL" id="JAXIOK010000005">
    <property type="protein sequence ID" value="KAK4770244.1"/>
    <property type="molecule type" value="Genomic_DNA"/>
</dbReference>
<dbReference type="Proteomes" id="UP001345219">
    <property type="component" value="Chromosome 24"/>
</dbReference>
<comment type="caution">
    <text evidence="2">The sequence shown here is derived from an EMBL/GenBank/DDBJ whole genome shotgun (WGS) entry which is preliminary data.</text>
</comment>
<name>A0AAN7KQ22_9MYRT</name>
<dbReference type="PANTHER" id="PTHR34283:SF1">
    <property type="entry name" value="PROTEIN RESPONSE TO LOW SULFUR 1"/>
    <property type="match status" value="1"/>
</dbReference>
<proteinExistence type="predicted"/>
<dbReference type="PANTHER" id="PTHR34283">
    <property type="entry name" value="PROTEIN RESPONSE TO LOW SULFUR 1"/>
    <property type="match status" value="1"/>
</dbReference>
<evidence type="ECO:0000313" key="3">
    <source>
        <dbReference type="Proteomes" id="UP001345219"/>
    </source>
</evidence>
<accession>A0AAN7KQ22</accession>
<dbReference type="AlphaFoldDB" id="A0AAN7KQ22"/>
<reference evidence="2 3" key="1">
    <citation type="journal article" date="2023" name="Hortic Res">
        <title>Pangenome of water caltrop reveals structural variations and asymmetric subgenome divergence after allopolyploidization.</title>
        <authorList>
            <person name="Zhang X."/>
            <person name="Chen Y."/>
            <person name="Wang L."/>
            <person name="Yuan Y."/>
            <person name="Fang M."/>
            <person name="Shi L."/>
            <person name="Lu R."/>
            <person name="Comes H.P."/>
            <person name="Ma Y."/>
            <person name="Chen Y."/>
            <person name="Huang G."/>
            <person name="Zhou Y."/>
            <person name="Zheng Z."/>
            <person name="Qiu Y."/>
        </authorList>
    </citation>
    <scope>NUCLEOTIDE SEQUENCE [LARGE SCALE GENOMIC DNA]</scope>
    <source>
        <tissue evidence="2">Roots</tissue>
    </source>
</reference>
<feature type="region of interest" description="Disordered" evidence="1">
    <location>
        <begin position="1"/>
        <end position="24"/>
    </location>
</feature>
<dbReference type="InterPro" id="IPR039282">
    <property type="entry name" value="LSU"/>
</dbReference>
<keyword evidence="3" id="KW-1185">Reference proteome</keyword>
<organism evidence="2 3">
    <name type="scientific">Trapa incisa</name>
    <dbReference type="NCBI Taxonomy" id="236973"/>
    <lineage>
        <taxon>Eukaryota</taxon>
        <taxon>Viridiplantae</taxon>
        <taxon>Streptophyta</taxon>
        <taxon>Embryophyta</taxon>
        <taxon>Tracheophyta</taxon>
        <taxon>Spermatophyta</taxon>
        <taxon>Magnoliopsida</taxon>
        <taxon>eudicotyledons</taxon>
        <taxon>Gunneridae</taxon>
        <taxon>Pentapetalae</taxon>
        <taxon>rosids</taxon>
        <taxon>malvids</taxon>
        <taxon>Myrtales</taxon>
        <taxon>Lythraceae</taxon>
        <taxon>Trapa</taxon>
    </lineage>
</organism>
<dbReference type="GO" id="GO:0098869">
    <property type="term" value="P:cellular oxidant detoxification"/>
    <property type="evidence" value="ECO:0007669"/>
    <property type="project" value="InterPro"/>
</dbReference>
<evidence type="ECO:0000256" key="1">
    <source>
        <dbReference type="SAM" id="MobiDB-lite"/>
    </source>
</evidence>
<gene>
    <name evidence="2" type="ORF">SAY87_030776</name>
</gene>
<protein>
    <submittedName>
        <fullName evidence="2">Uncharacterized protein</fullName>
    </submittedName>
</protein>
<sequence length="120" mass="13957">MAPSADVFNPITKDMQWPNKKQEEALRKRNEELEKELRRSREREERLEEEIRRVNERLRVAEEGEERLSSQLGELEAEAVEQARDHLARILSLTQQLTQAQKLLSWVATAAPTPLPQLSS</sequence>
<evidence type="ECO:0000313" key="2">
    <source>
        <dbReference type="EMBL" id="KAK4770244.1"/>
    </source>
</evidence>